<dbReference type="Pfam" id="PF00150">
    <property type="entry name" value="Cellulase"/>
    <property type="match status" value="1"/>
</dbReference>
<evidence type="ECO:0000259" key="7">
    <source>
        <dbReference type="Pfam" id="PF18564"/>
    </source>
</evidence>
<organism evidence="8 9">
    <name type="scientific">Mycolicibacterium fluoranthenivorans</name>
    <dbReference type="NCBI Taxonomy" id="258505"/>
    <lineage>
        <taxon>Bacteria</taxon>
        <taxon>Bacillati</taxon>
        <taxon>Actinomycetota</taxon>
        <taxon>Actinomycetes</taxon>
        <taxon>Mycobacteriales</taxon>
        <taxon>Mycobacteriaceae</taxon>
        <taxon>Mycolicibacterium</taxon>
    </lineage>
</organism>
<evidence type="ECO:0000313" key="8">
    <source>
        <dbReference type="EMBL" id="NIH97921.1"/>
    </source>
</evidence>
<dbReference type="GO" id="GO:0000272">
    <property type="term" value="P:polysaccharide catabolic process"/>
    <property type="evidence" value="ECO:0007669"/>
    <property type="project" value="InterPro"/>
</dbReference>
<evidence type="ECO:0000256" key="3">
    <source>
        <dbReference type="ARBA" id="ARBA00023295"/>
    </source>
</evidence>
<evidence type="ECO:0000256" key="2">
    <source>
        <dbReference type="ARBA" id="ARBA00022801"/>
    </source>
</evidence>
<feature type="compositionally biased region" description="Basic and acidic residues" evidence="4">
    <location>
        <begin position="50"/>
        <end position="62"/>
    </location>
</feature>
<keyword evidence="9" id="KW-1185">Reference proteome</keyword>
<dbReference type="Gene3D" id="3.20.20.80">
    <property type="entry name" value="Glycosidases"/>
    <property type="match status" value="1"/>
</dbReference>
<feature type="compositionally biased region" description="Low complexity" evidence="4">
    <location>
        <begin position="116"/>
        <end position="138"/>
    </location>
</feature>
<dbReference type="Pfam" id="PF21526">
    <property type="entry name" value="PGRS"/>
    <property type="match status" value="1"/>
</dbReference>
<dbReference type="PANTHER" id="PTHR31308">
    <property type="match status" value="1"/>
</dbReference>
<dbReference type="Pfam" id="PF18564">
    <property type="entry name" value="Glyco_hydro_5_C"/>
    <property type="match status" value="1"/>
</dbReference>
<dbReference type="RefSeq" id="WP_272953484.1">
    <property type="nucleotide sequence ID" value="NZ_JAANOW010000003.1"/>
</dbReference>
<protein>
    <submittedName>
        <fullName evidence="8">Endoglycosylceramidase</fullName>
        <ecNumber evidence="8">3.2.1.123</ecNumber>
    </submittedName>
</protein>
<dbReference type="Proteomes" id="UP000547444">
    <property type="component" value="Unassembled WGS sequence"/>
</dbReference>
<dbReference type="GO" id="GO:1901136">
    <property type="term" value="P:carbohydrate derivative catabolic process"/>
    <property type="evidence" value="ECO:0007669"/>
    <property type="project" value="UniProtKB-ARBA"/>
</dbReference>
<dbReference type="GO" id="GO:0047876">
    <property type="term" value="F:endoglycosylceramidase activity"/>
    <property type="evidence" value="ECO:0007669"/>
    <property type="project" value="UniProtKB-EC"/>
</dbReference>
<evidence type="ECO:0000256" key="4">
    <source>
        <dbReference type="SAM" id="MobiDB-lite"/>
    </source>
</evidence>
<evidence type="ECO:0000259" key="6">
    <source>
        <dbReference type="Pfam" id="PF00150"/>
    </source>
</evidence>
<sequence>MQQLSAWMGAGLVTAGVSAAMLAGAGVAAADTPSGSDTGTSSASANEPKSTTHEPAETKAPTEEAAEENSAKPAATTKRKKKTRVTATRESATTTAGTTADPEPPAEKPAHRRRATAATASPTVTQAATPTSESATRAASTTVAVTAAPAAKESVAQKVSAYAAPFAAAGATSTPKAPAVVGLIQSVVAGVAREVRVIINGVSTVAAAAVHAVQVVATGPIPKSPAGLFQHFVYTPVHTVAEAWIDTELGHQVNGAINRLAGSYVIGDGAAGTAEHPDGGAGGWLFGDGGAGWTSTVAGQAGGAGGRAGLVGDGGMGGAGGTGAAGGRGGTGGQLMGIGGSGGEGGAATTGGAGGAGGDGAGLLFGIGGAGGHGGDGVDGGRGGNGGDGARLLGSGGDGGDAGDSGVGGAPTGLPALGGAGGNAGLLGTHGEVGRFGASGTVAVTAGGTGLSTTGTWITNGDGQVVILHGVNEVYKLAPFEPAASGFSEDDAQFLAANGFNVVRLGVIWAAVEPQPGVYDTEYLASLSQTVQMLADHGIYTLLDMHQDLYSSTFAGEGAPEWATQTGGLPNQNFGFPGSYYLNLAMNHAWTQFWNNAESPTGLGLQDAYAQMWENVASYFSGNTAVIGYDIMNEPFPGFSWLPTLLGSPFFGYQQLTPFYNQVISAIRAVDQTTPVYIEPANPAVSEILDILGFPTSLGTVSDPNAVLAFHDYCGGSSLSALCGYIAKALARGAHHYAAQHGIPAFMNEFGATSAKGDLTKQMRAGDSYLMSWSVWAYTGKGDITTSGTHDGEALVYDPALPPTGDNVNTGNLGILSAPYPQAVSGTPKSWSYADGTFAFSYSTAKADGSGTFAAGAQTTISVPAVQFPNGYQVSVVGGHVVSAANDAKLVIAADDGATAVSVTVTGAAAGATAA</sequence>
<feature type="chain" id="PRO_5038822406" evidence="5">
    <location>
        <begin position="20"/>
        <end position="915"/>
    </location>
</feature>
<reference evidence="8 9" key="1">
    <citation type="submission" date="2020-03" db="EMBL/GenBank/DDBJ databases">
        <title>Sequencing the genomes of 1000 actinobacteria strains.</title>
        <authorList>
            <person name="Klenk H.-P."/>
        </authorList>
    </citation>
    <scope>NUCLEOTIDE SEQUENCE [LARGE SCALE GENOMIC DNA]</scope>
    <source>
        <strain evidence="8 9">DSM 44556</strain>
    </source>
</reference>
<dbReference type="Gene3D" id="2.60.40.1180">
    <property type="entry name" value="Golgi alpha-mannosidase II"/>
    <property type="match status" value="1"/>
</dbReference>
<dbReference type="InterPro" id="IPR052066">
    <property type="entry name" value="Glycosphingolipid_Hydrolases"/>
</dbReference>
<dbReference type="SUPFAM" id="SSF51445">
    <property type="entry name" value="(Trans)glycosidases"/>
    <property type="match status" value="1"/>
</dbReference>
<dbReference type="AlphaFoldDB" id="A0A7X5U3U7"/>
<dbReference type="EMBL" id="JAANOW010000003">
    <property type="protein sequence ID" value="NIH97921.1"/>
    <property type="molecule type" value="Genomic_DNA"/>
</dbReference>
<evidence type="ECO:0000313" key="9">
    <source>
        <dbReference type="Proteomes" id="UP000547444"/>
    </source>
</evidence>
<dbReference type="EC" id="3.2.1.123" evidence="8"/>
<evidence type="ECO:0000256" key="1">
    <source>
        <dbReference type="ARBA" id="ARBA00005641"/>
    </source>
</evidence>
<name>A0A7X5U3U7_9MYCO</name>
<feature type="signal peptide" evidence="5">
    <location>
        <begin position="1"/>
        <end position="19"/>
    </location>
</feature>
<dbReference type="InterPro" id="IPR018087">
    <property type="entry name" value="Glyco_hydro_5_CS"/>
</dbReference>
<keyword evidence="5" id="KW-0732">Signal</keyword>
<keyword evidence="3 8" id="KW-0326">Glycosidase</keyword>
<comment type="caution">
    <text evidence="8">The sequence shown here is derived from an EMBL/GenBank/DDBJ whole genome shotgun (WGS) entry which is preliminary data.</text>
</comment>
<feature type="compositionally biased region" description="Low complexity" evidence="4">
    <location>
        <begin position="85"/>
        <end position="101"/>
    </location>
</feature>
<dbReference type="PANTHER" id="PTHR31308:SF3">
    <property type="entry name" value="ENDOGLYCOCERAMIDASE"/>
    <property type="match status" value="1"/>
</dbReference>
<dbReference type="InterPro" id="IPR013780">
    <property type="entry name" value="Glyco_hydro_b"/>
</dbReference>
<feature type="domain" description="Glycoside hydrolase family 5 C-terminal" evidence="7">
    <location>
        <begin position="819"/>
        <end position="905"/>
    </location>
</feature>
<feature type="compositionally biased region" description="Low complexity" evidence="4">
    <location>
        <begin position="27"/>
        <end position="45"/>
    </location>
</feature>
<accession>A0A7X5U3U7</accession>
<dbReference type="InterPro" id="IPR001547">
    <property type="entry name" value="Glyco_hydro_5"/>
</dbReference>
<dbReference type="PROSITE" id="PS00659">
    <property type="entry name" value="GLYCOSYL_HYDROL_F5"/>
    <property type="match status" value="1"/>
</dbReference>
<dbReference type="InterPro" id="IPR017853">
    <property type="entry name" value="GH"/>
</dbReference>
<keyword evidence="2 8" id="KW-0378">Hydrolase</keyword>
<feature type="region of interest" description="Disordered" evidence="4">
    <location>
        <begin position="27"/>
        <end position="138"/>
    </location>
</feature>
<proteinExistence type="inferred from homology"/>
<feature type="region of interest" description="Disordered" evidence="4">
    <location>
        <begin position="378"/>
        <end position="414"/>
    </location>
</feature>
<dbReference type="InterPro" id="IPR041036">
    <property type="entry name" value="GH5_C"/>
</dbReference>
<gene>
    <name evidence="8" type="ORF">FHU31_004927</name>
</gene>
<dbReference type="InterPro" id="IPR048996">
    <property type="entry name" value="PGRS_rpt"/>
</dbReference>
<dbReference type="GO" id="GO:0016042">
    <property type="term" value="P:lipid catabolic process"/>
    <property type="evidence" value="ECO:0007669"/>
    <property type="project" value="UniProtKB-ARBA"/>
</dbReference>
<evidence type="ECO:0000256" key="5">
    <source>
        <dbReference type="SAM" id="SignalP"/>
    </source>
</evidence>
<comment type="similarity">
    <text evidence="1">Belongs to the glycosyl hydrolase 5 (cellulase A) family.</text>
</comment>
<feature type="domain" description="Glycoside hydrolase family 5" evidence="6">
    <location>
        <begin position="489"/>
        <end position="781"/>
    </location>
</feature>